<evidence type="ECO:0000313" key="1">
    <source>
        <dbReference type="Proteomes" id="UP000887579"/>
    </source>
</evidence>
<reference evidence="2" key="1">
    <citation type="submission" date="2022-11" db="UniProtKB">
        <authorList>
            <consortium name="WormBaseParasite"/>
        </authorList>
    </citation>
    <scope>IDENTIFICATION</scope>
</reference>
<dbReference type="WBParaSite" id="ES5_v2.g22248.t1">
    <property type="protein sequence ID" value="ES5_v2.g22248.t1"/>
    <property type="gene ID" value="ES5_v2.g22248"/>
</dbReference>
<proteinExistence type="predicted"/>
<accession>A0AC34FY44</accession>
<dbReference type="Proteomes" id="UP000887579">
    <property type="component" value="Unplaced"/>
</dbReference>
<protein>
    <submittedName>
        <fullName evidence="2">Heat shock protein 70</fullName>
    </submittedName>
</protein>
<name>A0AC34FY44_9BILA</name>
<organism evidence="1 2">
    <name type="scientific">Panagrolaimus sp. ES5</name>
    <dbReference type="NCBI Taxonomy" id="591445"/>
    <lineage>
        <taxon>Eukaryota</taxon>
        <taxon>Metazoa</taxon>
        <taxon>Ecdysozoa</taxon>
        <taxon>Nematoda</taxon>
        <taxon>Chromadorea</taxon>
        <taxon>Rhabditida</taxon>
        <taxon>Tylenchina</taxon>
        <taxon>Panagrolaimomorpha</taxon>
        <taxon>Panagrolaimoidea</taxon>
        <taxon>Panagrolaimidae</taxon>
        <taxon>Panagrolaimus</taxon>
    </lineage>
</organism>
<sequence>MAGVSDQLDFVPFLSFGVTIHIGENEIMSFNSFQRLPVIQSVKLKADVNIKEAILRRKGAKDDDKNTEIIKLPNFSKYFLRFKADVNSVYSVEFIDASDLDNNVSPLQNFGPKLKKRRLELDRIDDNSSQSSSIMQSGCQTSYIFPKKFITNNVNINAVGIDLGTTRCCVAVNRKSGIETVAIENESSRLMPSYVSFEEKNVICGNVVVQRLRNYAESTVFDCKRIIGRSFSKIVINDYWPFEVLESQNNAVLKLKINSMEVRKTPEEIAADLLKNLKQKVEQFQGKCLSEVVITIPATFTKSQEDATHLAAVLAGWDTVVFLPEPIAAAFAYFIDRPLSNNSTVLLFDLGGGTLDVCIFEIKDNQIQIISKSGDASLGGRDFDNLLIKHFEYKLKNEHNVLVTKGKIYTLMLKCQEIKHALSTVHNSSLDVDDFDPLKNFSIDIARETFEELAQNVLKQIHISIMEALNNLNYQPNQISKILLVGGGSRMPMVKKLLQNIFPESEQCCEEHPDEVVAIGAAYYAYGIYERNL</sequence>
<evidence type="ECO:0000313" key="2">
    <source>
        <dbReference type="WBParaSite" id="ES5_v2.g22248.t1"/>
    </source>
</evidence>